<evidence type="ECO:0000256" key="4">
    <source>
        <dbReference type="ARBA" id="ARBA00022771"/>
    </source>
</evidence>
<comment type="domain">
    <text evidence="8">The J domain is necessary and sufficient to stimulate DnaK ATPase activity. Zinc center 1 plays an important role in the autonomous, DnaK-independent chaperone activity of DnaJ. Zinc center 2 is essential for interaction with DnaK and for DnaJ activity.</text>
</comment>
<dbReference type="InterPro" id="IPR008971">
    <property type="entry name" value="HSP40/DnaJ_pept-bd"/>
</dbReference>
<gene>
    <name evidence="8 12" type="primary">dnaJ</name>
    <name evidence="12" type="ORF">HAHE_40090</name>
</gene>
<keyword evidence="13" id="KW-1185">Reference proteome</keyword>
<dbReference type="InterPro" id="IPR012724">
    <property type="entry name" value="DnaJ"/>
</dbReference>
<organism evidence="12 13">
    <name type="scientific">Haloferula helveola</name>
    <dbReference type="NCBI Taxonomy" id="490095"/>
    <lineage>
        <taxon>Bacteria</taxon>
        <taxon>Pseudomonadati</taxon>
        <taxon>Verrucomicrobiota</taxon>
        <taxon>Verrucomicrobiia</taxon>
        <taxon>Verrucomicrobiales</taxon>
        <taxon>Verrucomicrobiaceae</taxon>
        <taxon>Haloferula</taxon>
    </lineage>
</organism>
<name>A0ABN6H8V6_9BACT</name>
<dbReference type="EMBL" id="AP024702">
    <property type="protein sequence ID" value="BCX50101.1"/>
    <property type="molecule type" value="Genomic_DNA"/>
</dbReference>
<dbReference type="Gene3D" id="1.10.287.110">
    <property type="entry name" value="DnaJ domain"/>
    <property type="match status" value="1"/>
</dbReference>
<feature type="domain" description="CR-type" evidence="11">
    <location>
        <begin position="144"/>
        <end position="222"/>
    </location>
</feature>
<dbReference type="PROSITE" id="PS51188">
    <property type="entry name" value="ZF_CR"/>
    <property type="match status" value="1"/>
</dbReference>
<evidence type="ECO:0000313" key="12">
    <source>
        <dbReference type="EMBL" id="BCX50101.1"/>
    </source>
</evidence>
<dbReference type="SMART" id="SM00271">
    <property type="entry name" value="DnaJ"/>
    <property type="match status" value="1"/>
</dbReference>
<dbReference type="SUPFAM" id="SSF57938">
    <property type="entry name" value="DnaJ/Hsp40 cysteine-rich domain"/>
    <property type="match status" value="1"/>
</dbReference>
<comment type="subcellular location">
    <subcellularLocation>
        <location evidence="8">Cytoplasm</location>
    </subcellularLocation>
</comment>
<dbReference type="PANTHER" id="PTHR43096:SF52">
    <property type="entry name" value="DNAJ HOMOLOG 1, MITOCHONDRIAL-RELATED"/>
    <property type="match status" value="1"/>
</dbReference>
<keyword evidence="7 8" id="KW-0143">Chaperone</keyword>
<feature type="binding site" evidence="8">
    <location>
        <position position="177"/>
    </location>
    <ligand>
        <name>Zn(2+)</name>
        <dbReference type="ChEBI" id="CHEBI:29105"/>
        <label>2</label>
    </ligand>
</feature>
<dbReference type="InterPro" id="IPR001305">
    <property type="entry name" value="HSP_DnaJ_Cys-rich_dom"/>
</dbReference>
<evidence type="ECO:0000256" key="3">
    <source>
        <dbReference type="ARBA" id="ARBA00022737"/>
    </source>
</evidence>
<feature type="binding site" evidence="8">
    <location>
        <position position="160"/>
    </location>
    <ligand>
        <name>Zn(2+)</name>
        <dbReference type="ChEBI" id="CHEBI:29105"/>
        <label>1</label>
    </ligand>
</feature>
<dbReference type="RefSeq" id="WP_338687008.1">
    <property type="nucleotide sequence ID" value="NZ_AP024702.1"/>
</dbReference>
<keyword evidence="1 8" id="KW-0235">DNA replication</keyword>
<evidence type="ECO:0000256" key="6">
    <source>
        <dbReference type="ARBA" id="ARBA00023016"/>
    </source>
</evidence>
<dbReference type="CDD" id="cd06257">
    <property type="entry name" value="DnaJ"/>
    <property type="match status" value="1"/>
</dbReference>
<dbReference type="InterPro" id="IPR001623">
    <property type="entry name" value="DnaJ_domain"/>
</dbReference>
<evidence type="ECO:0000256" key="2">
    <source>
        <dbReference type="ARBA" id="ARBA00022723"/>
    </source>
</evidence>
<feature type="domain" description="J" evidence="10">
    <location>
        <begin position="5"/>
        <end position="70"/>
    </location>
</feature>
<dbReference type="SUPFAM" id="SSF46565">
    <property type="entry name" value="Chaperone J-domain"/>
    <property type="match status" value="1"/>
</dbReference>
<reference evidence="12 13" key="1">
    <citation type="submission" date="2021-06" db="EMBL/GenBank/DDBJ databases">
        <title>Complete genome of Haloferula helveola possessing various polysaccharide degrading enzymes.</title>
        <authorList>
            <person name="Takami H."/>
            <person name="Huang C."/>
            <person name="Hamasaki K."/>
        </authorList>
    </citation>
    <scope>NUCLEOTIDE SEQUENCE [LARGE SCALE GENOMIC DNA]</scope>
    <source>
        <strain evidence="12 13">CN-1</strain>
    </source>
</reference>
<comment type="subunit">
    <text evidence="8">Homodimer.</text>
</comment>
<accession>A0ABN6H8V6</accession>
<dbReference type="Gene3D" id="2.10.230.10">
    <property type="entry name" value="Heat shock protein DnaJ, cysteine-rich domain"/>
    <property type="match status" value="1"/>
</dbReference>
<evidence type="ECO:0000313" key="13">
    <source>
        <dbReference type="Proteomes" id="UP001374893"/>
    </source>
</evidence>
<dbReference type="InterPro" id="IPR018253">
    <property type="entry name" value="DnaJ_domain_CS"/>
</dbReference>
<dbReference type="PROSITE" id="PS50076">
    <property type="entry name" value="DNAJ_2"/>
    <property type="match status" value="1"/>
</dbReference>
<dbReference type="Pfam" id="PF01556">
    <property type="entry name" value="DnaJ_C"/>
    <property type="match status" value="1"/>
</dbReference>
<feature type="binding site" evidence="8">
    <location>
        <position position="210"/>
    </location>
    <ligand>
        <name>Zn(2+)</name>
        <dbReference type="ChEBI" id="CHEBI:29105"/>
        <label>1</label>
    </ligand>
</feature>
<dbReference type="PROSITE" id="PS00636">
    <property type="entry name" value="DNAJ_1"/>
    <property type="match status" value="1"/>
</dbReference>
<feature type="binding site" evidence="8">
    <location>
        <position position="196"/>
    </location>
    <ligand>
        <name>Zn(2+)</name>
        <dbReference type="ChEBI" id="CHEBI:29105"/>
        <label>2</label>
    </ligand>
</feature>
<sequence>MADRDFYEVLGVARDASPDEIKKAYRKLAVKFHPDKNPGDSEAEEKFKELGHAYEVLSDADKRAAYDRYGHQAFAGAGAGGGFGGGGFGGFHDPMDLFSQVFGNAFGGGFEEFFGGGRRTRSGKQRGSDLRYDLEISLEESAKGSEKELEIEHQLPCGRCSATGSKNGGGSRPCTTCGGRGVVARQAGIFIQQTTCPECRGAGETVTDPCTDCHGEGRVQKPSRIKIRIPAGVEDGTRLRSSGNGDAGVRGGTPGDLYVFLHVREHDVFEREGSDLYCRMPLPFSTAALGGELEVPTLDGKASIRIPPGTQGGTLFRLKERGMPVLSGGRKGDLHVEVQVEVPTRLNTDQQAKLREFSESIGEHNSPMQESFFEKAKRFFGT</sequence>
<dbReference type="InterPro" id="IPR036410">
    <property type="entry name" value="HSP_DnaJ_Cys-rich_dom_sf"/>
</dbReference>
<evidence type="ECO:0000259" key="10">
    <source>
        <dbReference type="PROSITE" id="PS50076"/>
    </source>
</evidence>
<comment type="function">
    <text evidence="8">Participates actively in the response to hyperosmotic and heat shock by preventing the aggregation of stress-denatured proteins and by disaggregating proteins, also in an autonomous, DnaK-independent fashion. Unfolded proteins bind initially to DnaJ; upon interaction with the DnaJ-bound protein, DnaK hydrolyzes its bound ATP, resulting in the formation of a stable complex. GrpE releases ADP from DnaK; ATP binding to DnaK triggers the release of the substrate protein, thus completing the reaction cycle. Several rounds of ATP-dependent interactions between DnaJ, DnaK and GrpE are required for fully efficient folding. Also involved, together with DnaK and GrpE, in the DNA replication of plasmids through activation of initiation proteins.</text>
</comment>
<feature type="binding site" evidence="8">
    <location>
        <position position="199"/>
    </location>
    <ligand>
        <name>Zn(2+)</name>
        <dbReference type="ChEBI" id="CHEBI:29105"/>
        <label>2</label>
    </ligand>
</feature>
<keyword evidence="4 8" id="KW-0863">Zinc-finger</keyword>
<dbReference type="PANTHER" id="PTHR43096">
    <property type="entry name" value="DNAJ HOMOLOG 1, MITOCHONDRIAL-RELATED"/>
    <property type="match status" value="1"/>
</dbReference>
<dbReference type="SUPFAM" id="SSF49493">
    <property type="entry name" value="HSP40/DnaJ peptide-binding domain"/>
    <property type="match status" value="2"/>
</dbReference>
<evidence type="ECO:0000256" key="8">
    <source>
        <dbReference type="HAMAP-Rule" id="MF_01152"/>
    </source>
</evidence>
<keyword evidence="6 8" id="KW-0346">Stress response</keyword>
<comment type="cofactor">
    <cofactor evidence="8">
        <name>Zn(2+)</name>
        <dbReference type="ChEBI" id="CHEBI:29105"/>
    </cofactor>
    <text evidence="8">Binds 2 Zn(2+) ions per monomer.</text>
</comment>
<feature type="binding site" evidence="8">
    <location>
        <position position="174"/>
    </location>
    <ligand>
        <name>Zn(2+)</name>
        <dbReference type="ChEBI" id="CHEBI:29105"/>
        <label>2</label>
    </ligand>
</feature>
<evidence type="ECO:0000259" key="11">
    <source>
        <dbReference type="PROSITE" id="PS51188"/>
    </source>
</evidence>
<comment type="similarity">
    <text evidence="8">Belongs to the DnaJ family.</text>
</comment>
<dbReference type="CDD" id="cd10747">
    <property type="entry name" value="DnaJ_C"/>
    <property type="match status" value="1"/>
</dbReference>
<keyword evidence="5 8" id="KW-0862">Zinc</keyword>
<feature type="binding site" evidence="8">
    <location>
        <position position="157"/>
    </location>
    <ligand>
        <name>Zn(2+)</name>
        <dbReference type="ChEBI" id="CHEBI:29105"/>
        <label>1</label>
    </ligand>
</feature>
<dbReference type="NCBIfam" id="NF008035">
    <property type="entry name" value="PRK10767.1"/>
    <property type="match status" value="1"/>
</dbReference>
<evidence type="ECO:0000256" key="7">
    <source>
        <dbReference type="ARBA" id="ARBA00023186"/>
    </source>
</evidence>
<feature type="zinc finger region" description="CR-type" evidence="9">
    <location>
        <begin position="144"/>
        <end position="222"/>
    </location>
</feature>
<keyword evidence="3 8" id="KW-0677">Repeat</keyword>
<feature type="binding site" evidence="8">
    <location>
        <position position="213"/>
    </location>
    <ligand>
        <name>Zn(2+)</name>
        <dbReference type="ChEBI" id="CHEBI:29105"/>
        <label>1</label>
    </ligand>
</feature>
<evidence type="ECO:0000256" key="5">
    <source>
        <dbReference type="ARBA" id="ARBA00022833"/>
    </source>
</evidence>
<dbReference type="PRINTS" id="PR00625">
    <property type="entry name" value="JDOMAIN"/>
</dbReference>
<dbReference type="Pfam" id="PF00684">
    <property type="entry name" value="DnaJ_CXXCXGXG"/>
    <property type="match status" value="1"/>
</dbReference>
<dbReference type="Pfam" id="PF00226">
    <property type="entry name" value="DnaJ"/>
    <property type="match status" value="1"/>
</dbReference>
<dbReference type="InterPro" id="IPR036869">
    <property type="entry name" value="J_dom_sf"/>
</dbReference>
<proteinExistence type="inferred from homology"/>
<comment type="caution">
    <text evidence="8">Lacks conserved residue(s) required for the propagation of feature annotation.</text>
</comment>
<protein>
    <recommendedName>
        <fullName evidence="8">Chaperone protein DnaJ</fullName>
    </recommendedName>
</protein>
<evidence type="ECO:0000256" key="9">
    <source>
        <dbReference type="PROSITE-ProRule" id="PRU00546"/>
    </source>
</evidence>
<keyword evidence="2 8" id="KW-0479">Metal-binding</keyword>
<dbReference type="InterPro" id="IPR002939">
    <property type="entry name" value="DnaJ_C"/>
</dbReference>
<dbReference type="NCBIfam" id="TIGR02349">
    <property type="entry name" value="DnaJ_bact"/>
    <property type="match status" value="1"/>
</dbReference>
<dbReference type="Gene3D" id="2.60.260.20">
    <property type="entry name" value="Urease metallochaperone UreE, N-terminal domain"/>
    <property type="match status" value="2"/>
</dbReference>
<dbReference type="CDD" id="cd10719">
    <property type="entry name" value="DnaJ_zf"/>
    <property type="match status" value="1"/>
</dbReference>
<dbReference type="Proteomes" id="UP001374893">
    <property type="component" value="Chromosome"/>
</dbReference>
<dbReference type="HAMAP" id="MF_01152">
    <property type="entry name" value="DnaJ"/>
    <property type="match status" value="1"/>
</dbReference>
<keyword evidence="8" id="KW-0963">Cytoplasm</keyword>
<evidence type="ECO:0000256" key="1">
    <source>
        <dbReference type="ARBA" id="ARBA00022705"/>
    </source>
</evidence>